<evidence type="ECO:0000313" key="8">
    <source>
        <dbReference type="Proteomes" id="UP000030636"/>
    </source>
</evidence>
<accession>A0A0A7I9V0</accession>
<dbReference type="HOGENOM" id="CLU_027562_17_5_11"/>
<evidence type="ECO:0000259" key="6">
    <source>
        <dbReference type="PROSITE" id="PS51898"/>
    </source>
</evidence>
<dbReference type="Pfam" id="PF00589">
    <property type="entry name" value="Phage_integrase"/>
    <property type="match status" value="1"/>
</dbReference>
<sequence length="468" mass="52057">MAKRRRRAFGKIAERPKKKRGRYEASYPTPLEYCSRYETQPARQTRYFDTYDDADAWLYQEKRLIDLGAWSPVALRKADAKRRQEQAITFGEYAANWIETRRKPDGSPRTPDTINHDRGLLRKHLAPVFGDTPMDAVSVRQVNEWIDTTAETMRDTPNARYNAYVLLNSIFASAATDPIDDEGTTLIDRSPVVRSIARPPKKHKTVPVTDAQIWALHDLIRDRFKRPDIATGVVIGLYQGLRVGEVLALRRCDVFRETNQLSVSASLKDANVLDADQPRRLVRGNTKTQTSVRVNPIAPELREALYDYMDSHVAVDPEAPLFPAPRAGGFLGESSFNAVFRRACDMIPELQGCRFHDLRHNHVTRLSNVAGVAVASRDAGHASPRMTATYMDAVSPDMLASGYDRLATAANDRSVQSAASAAGVDDAIAARAETLALLPPETQAQVLKSLPPDVAAAVMVAMFNTKNE</sequence>
<dbReference type="InterPro" id="IPR050090">
    <property type="entry name" value="Tyrosine_recombinase_XerCD"/>
</dbReference>
<dbReference type="GO" id="GO:0006310">
    <property type="term" value="P:DNA recombination"/>
    <property type="evidence" value="ECO:0007669"/>
    <property type="project" value="UniProtKB-KW"/>
</dbReference>
<dbReference type="Proteomes" id="UP000030636">
    <property type="component" value="Chromosome"/>
</dbReference>
<keyword evidence="2" id="KW-0229">DNA integration</keyword>
<dbReference type="EMBL" id="CP007457">
    <property type="protein sequence ID" value="AIZ17012.1"/>
    <property type="molecule type" value="Genomic_DNA"/>
</dbReference>
<feature type="domain" description="Tyr recombinase" evidence="6">
    <location>
        <begin position="203"/>
        <end position="404"/>
    </location>
</feature>
<dbReference type="InterPro" id="IPR013762">
    <property type="entry name" value="Integrase-like_cat_sf"/>
</dbReference>
<evidence type="ECO:0000256" key="5">
    <source>
        <dbReference type="SAM" id="MobiDB-lite"/>
    </source>
</evidence>
<comment type="similarity">
    <text evidence="1">Belongs to the 'phage' integrase family.</text>
</comment>
<evidence type="ECO:0000256" key="2">
    <source>
        <dbReference type="ARBA" id="ARBA00022908"/>
    </source>
</evidence>
<dbReference type="Gene3D" id="1.10.150.130">
    <property type="match status" value="1"/>
</dbReference>
<dbReference type="InterPro" id="IPR011010">
    <property type="entry name" value="DNA_brk_join_enz"/>
</dbReference>
<keyword evidence="8" id="KW-1185">Reference proteome</keyword>
<name>A0A0A7I9V0_9BIFI</name>
<evidence type="ECO:0000256" key="4">
    <source>
        <dbReference type="ARBA" id="ARBA00023172"/>
    </source>
</evidence>
<dbReference type="PANTHER" id="PTHR30349">
    <property type="entry name" value="PHAGE INTEGRASE-RELATED"/>
    <property type="match status" value="1"/>
</dbReference>
<dbReference type="OrthoDB" id="1822491at2"/>
<evidence type="ECO:0000313" key="7">
    <source>
        <dbReference type="EMBL" id="AIZ17012.1"/>
    </source>
</evidence>
<dbReference type="GO" id="GO:0015074">
    <property type="term" value="P:DNA integration"/>
    <property type="evidence" value="ECO:0007669"/>
    <property type="project" value="UniProtKB-KW"/>
</dbReference>
<reference evidence="7 8" key="1">
    <citation type="journal article" date="2015" name="Genome Announc.">
        <title>Bifidobacterium pseudolongum Strain PV8-2, Isolated from a Stool Sample of an Anemic Kenyan Infant.</title>
        <authorList>
            <person name="Vazquez-Gutierrez P."/>
            <person name="Lacroix C."/>
            <person name="Chassard C."/>
            <person name="Klumpp J."/>
            <person name="Stevens M.J."/>
            <person name="Jans C."/>
        </authorList>
    </citation>
    <scope>NUCLEOTIDE SEQUENCE [LARGE SCALE GENOMIC DNA]</scope>
    <source>
        <strain evidence="7 8">PV8-2</strain>
    </source>
</reference>
<dbReference type="AlphaFoldDB" id="A0A0A7I9V0"/>
<dbReference type="SUPFAM" id="SSF56349">
    <property type="entry name" value="DNA breaking-rejoining enzymes"/>
    <property type="match status" value="1"/>
</dbReference>
<organism evidence="7 8">
    <name type="scientific">Bifidobacterium pseudolongum PV8-2</name>
    <dbReference type="NCBI Taxonomy" id="1447715"/>
    <lineage>
        <taxon>Bacteria</taxon>
        <taxon>Bacillati</taxon>
        <taxon>Actinomycetota</taxon>
        <taxon>Actinomycetes</taxon>
        <taxon>Bifidobacteriales</taxon>
        <taxon>Bifidobacteriaceae</taxon>
        <taxon>Bifidobacterium</taxon>
    </lineage>
</organism>
<dbReference type="InterPro" id="IPR004107">
    <property type="entry name" value="Integrase_SAM-like_N"/>
</dbReference>
<evidence type="ECO:0000256" key="3">
    <source>
        <dbReference type="ARBA" id="ARBA00023125"/>
    </source>
</evidence>
<dbReference type="InterPro" id="IPR010998">
    <property type="entry name" value="Integrase_recombinase_N"/>
</dbReference>
<dbReference type="Gene3D" id="1.10.443.10">
    <property type="entry name" value="Intergrase catalytic core"/>
    <property type="match status" value="1"/>
</dbReference>
<protein>
    <recommendedName>
        <fullName evidence="6">Tyr recombinase domain-containing protein</fullName>
    </recommendedName>
</protein>
<dbReference type="KEGG" id="bpsp:AH67_02250"/>
<gene>
    <name evidence="7" type="ORF">AH67_02250</name>
</gene>
<dbReference type="STRING" id="1447715.AH67_02250"/>
<evidence type="ECO:0000256" key="1">
    <source>
        <dbReference type="ARBA" id="ARBA00008857"/>
    </source>
</evidence>
<feature type="region of interest" description="Disordered" evidence="5">
    <location>
        <begin position="1"/>
        <end position="24"/>
    </location>
</feature>
<dbReference type="PROSITE" id="PS51898">
    <property type="entry name" value="TYR_RECOMBINASE"/>
    <property type="match status" value="1"/>
</dbReference>
<dbReference type="RefSeq" id="WP_052177224.1">
    <property type="nucleotide sequence ID" value="NZ_CP007457.1"/>
</dbReference>
<dbReference type="PANTHER" id="PTHR30349:SF64">
    <property type="entry name" value="PROPHAGE INTEGRASE INTD-RELATED"/>
    <property type="match status" value="1"/>
</dbReference>
<keyword evidence="4" id="KW-0233">DNA recombination</keyword>
<dbReference type="Pfam" id="PF14659">
    <property type="entry name" value="Phage_int_SAM_3"/>
    <property type="match status" value="1"/>
</dbReference>
<proteinExistence type="inferred from homology"/>
<dbReference type="InterPro" id="IPR002104">
    <property type="entry name" value="Integrase_catalytic"/>
</dbReference>
<keyword evidence="3" id="KW-0238">DNA-binding</keyword>
<dbReference type="GO" id="GO:0003677">
    <property type="term" value="F:DNA binding"/>
    <property type="evidence" value="ECO:0007669"/>
    <property type="project" value="UniProtKB-KW"/>
</dbReference>